<evidence type="ECO:0000256" key="1">
    <source>
        <dbReference type="SAM" id="Phobius"/>
    </source>
</evidence>
<keyword evidence="1" id="KW-0472">Membrane</keyword>
<sequence>MVRNQQATDDGEKTESRLTETLKNSVVPFVPQAALIMMIGAVTLVSPAAAQQGICDMPGGSALLGMGGLLIQGVLVIGGVYLIAQGAASMFGAGRGAGGRQNALYGIIIVIFGLVLPQFVGFLAEQTGTSLADAGVGCLFG</sequence>
<protein>
    <submittedName>
        <fullName evidence="2">Uncharacterized protein</fullName>
    </submittedName>
</protein>
<evidence type="ECO:0000313" key="2">
    <source>
        <dbReference type="EMBL" id="EMA43529.1"/>
    </source>
</evidence>
<dbReference type="RefSeq" id="WP_006078507.1">
    <property type="nucleotide sequence ID" value="NZ_AOMD01000029.1"/>
</dbReference>
<dbReference type="AlphaFoldDB" id="M0MFT0"/>
<feature type="transmembrane region" description="Helical" evidence="1">
    <location>
        <begin position="29"/>
        <end position="50"/>
    </location>
</feature>
<feature type="transmembrane region" description="Helical" evidence="1">
    <location>
        <begin position="62"/>
        <end position="83"/>
    </location>
</feature>
<dbReference type="Proteomes" id="UP000011669">
    <property type="component" value="Unassembled WGS sequence"/>
</dbReference>
<dbReference type="STRING" id="1227455.C449_13247"/>
<name>M0MFT0_9EURY</name>
<dbReference type="EMBL" id="AOMD01000029">
    <property type="protein sequence ID" value="EMA43529.1"/>
    <property type="molecule type" value="Genomic_DNA"/>
</dbReference>
<keyword evidence="3" id="KW-1185">Reference proteome</keyword>
<proteinExistence type="predicted"/>
<gene>
    <name evidence="2" type="ORF">C449_13247</name>
</gene>
<keyword evidence="1" id="KW-0812">Transmembrane</keyword>
<keyword evidence="1" id="KW-1133">Transmembrane helix</keyword>
<reference evidence="2 3" key="1">
    <citation type="journal article" date="2014" name="PLoS Genet.">
        <title>Phylogenetically driven sequencing of extremely halophilic archaea reveals strategies for static and dynamic osmo-response.</title>
        <authorList>
            <person name="Becker E.A."/>
            <person name="Seitzer P.M."/>
            <person name="Tritt A."/>
            <person name="Larsen D."/>
            <person name="Krusor M."/>
            <person name="Yao A.I."/>
            <person name="Wu D."/>
            <person name="Madern D."/>
            <person name="Eisen J.A."/>
            <person name="Darling A.E."/>
            <person name="Facciotti M.T."/>
        </authorList>
    </citation>
    <scope>NUCLEOTIDE SEQUENCE [LARGE SCALE GENOMIC DNA]</scope>
    <source>
        <strain evidence="2 3">DSM 5350</strain>
    </source>
</reference>
<accession>M0MFT0</accession>
<evidence type="ECO:0000313" key="3">
    <source>
        <dbReference type="Proteomes" id="UP000011669"/>
    </source>
</evidence>
<dbReference type="InParanoid" id="M0MFT0"/>
<feature type="transmembrane region" description="Helical" evidence="1">
    <location>
        <begin position="103"/>
        <end position="124"/>
    </location>
</feature>
<organism evidence="2 3">
    <name type="scientific">Halococcus saccharolyticus DSM 5350</name>
    <dbReference type="NCBI Taxonomy" id="1227455"/>
    <lineage>
        <taxon>Archaea</taxon>
        <taxon>Methanobacteriati</taxon>
        <taxon>Methanobacteriota</taxon>
        <taxon>Stenosarchaea group</taxon>
        <taxon>Halobacteria</taxon>
        <taxon>Halobacteriales</taxon>
        <taxon>Halococcaceae</taxon>
        <taxon>Halococcus</taxon>
    </lineage>
</organism>
<dbReference type="PATRIC" id="fig|1227455.4.peg.2707"/>
<comment type="caution">
    <text evidence="2">The sequence shown here is derived from an EMBL/GenBank/DDBJ whole genome shotgun (WGS) entry which is preliminary data.</text>
</comment>